<evidence type="ECO:0000313" key="2">
    <source>
        <dbReference type="EMBL" id="SJX21920.1"/>
    </source>
</evidence>
<keyword evidence="1" id="KW-0732">Signal</keyword>
<name>A0A1R7QCD3_ACIJO</name>
<dbReference type="InterPro" id="IPR017853">
    <property type="entry name" value="GH"/>
</dbReference>
<gene>
    <name evidence="2" type="ORF">ACNJC6_01549</name>
</gene>
<evidence type="ECO:0000256" key="1">
    <source>
        <dbReference type="SAM" id="SignalP"/>
    </source>
</evidence>
<feature type="chain" id="PRO_5012571399" description="DUF3142 domain-containing protein" evidence="1">
    <location>
        <begin position="27"/>
        <end position="251"/>
    </location>
</feature>
<feature type="signal peptide" evidence="1">
    <location>
        <begin position="1"/>
        <end position="26"/>
    </location>
</feature>
<dbReference type="Pfam" id="PF11340">
    <property type="entry name" value="DUF3142"/>
    <property type="match status" value="1"/>
</dbReference>
<dbReference type="InterPro" id="IPR021488">
    <property type="entry name" value="DUF3142"/>
</dbReference>
<evidence type="ECO:0000313" key="3">
    <source>
        <dbReference type="Proteomes" id="UP000196240"/>
    </source>
</evidence>
<dbReference type="Proteomes" id="UP000196240">
    <property type="component" value="Unassembled WGS sequence"/>
</dbReference>
<proteinExistence type="predicted"/>
<dbReference type="PROSITE" id="PS51257">
    <property type="entry name" value="PROKAR_LIPOPROTEIN"/>
    <property type="match status" value="1"/>
</dbReference>
<sequence precursor="true">MLKQIFSVVMTLICMLSIMACQPSQSASTSGPVNAEDYNAFWIWGNISSAPYLNAAKEIYVLQGEIRLDSQTRHSKLIPQGVSVLTIPQQKVWLVFRNYHLAWQGQELTQILKRVQQWENAGNHIQGIQIDFDAKTKHIHQYALFLSQLRKQLPQHYQLSITGLMDWTNVTNQETLNLLNNTIDELVIQTYQGSTTIPNYAAYLKKVSALKLPYKIGVVQHGQWRRPPKLENDTNFKGYVVFLLRSKPQNN</sequence>
<dbReference type="AlphaFoldDB" id="A0A1R7QCD3"/>
<evidence type="ECO:0008006" key="4">
    <source>
        <dbReference type="Google" id="ProtNLM"/>
    </source>
</evidence>
<accession>A0A1R7QCD3</accession>
<reference evidence="2 3" key="1">
    <citation type="submission" date="2017-02" db="EMBL/GenBank/DDBJ databases">
        <authorList>
            <person name="Peterson S.W."/>
        </authorList>
    </citation>
    <scope>NUCLEOTIDE SEQUENCE [LARGE SCALE GENOMIC DNA]</scope>
    <source>
        <strain evidence="2">C6</strain>
    </source>
</reference>
<dbReference type="SUPFAM" id="SSF51445">
    <property type="entry name" value="(Trans)glycosidases"/>
    <property type="match status" value="1"/>
</dbReference>
<dbReference type="RefSeq" id="WP_087012287.1">
    <property type="nucleotide sequence ID" value="NZ_FUUY01000004.1"/>
</dbReference>
<organism evidence="2 3">
    <name type="scientific">Acinetobacter johnsonii</name>
    <dbReference type="NCBI Taxonomy" id="40214"/>
    <lineage>
        <taxon>Bacteria</taxon>
        <taxon>Pseudomonadati</taxon>
        <taxon>Pseudomonadota</taxon>
        <taxon>Gammaproteobacteria</taxon>
        <taxon>Moraxellales</taxon>
        <taxon>Moraxellaceae</taxon>
        <taxon>Acinetobacter</taxon>
    </lineage>
</organism>
<dbReference type="EMBL" id="FUUY01000004">
    <property type="protein sequence ID" value="SJX21920.1"/>
    <property type="molecule type" value="Genomic_DNA"/>
</dbReference>
<protein>
    <recommendedName>
        <fullName evidence="4">DUF3142 domain-containing protein</fullName>
    </recommendedName>
</protein>
<dbReference type="Gene3D" id="3.20.20.80">
    <property type="entry name" value="Glycosidases"/>
    <property type="match status" value="1"/>
</dbReference>